<dbReference type="PANTHER" id="PTHR43156">
    <property type="entry name" value="STAGE II SPORULATION PROTEIN E-RELATED"/>
    <property type="match status" value="1"/>
</dbReference>
<dbReference type="Gene3D" id="3.60.40.10">
    <property type="entry name" value="PPM-type phosphatase domain"/>
    <property type="match status" value="1"/>
</dbReference>
<dbReference type="InterPro" id="IPR001932">
    <property type="entry name" value="PPM-type_phosphatase-like_dom"/>
</dbReference>
<evidence type="ECO:0000256" key="1">
    <source>
        <dbReference type="ARBA" id="ARBA00022801"/>
    </source>
</evidence>
<evidence type="ECO:0000313" key="4">
    <source>
        <dbReference type="EMBL" id="MBM9507688.1"/>
    </source>
</evidence>
<dbReference type="SUPFAM" id="SSF55781">
    <property type="entry name" value="GAF domain-like"/>
    <property type="match status" value="2"/>
</dbReference>
<sequence>MRGNTAGTATGETVRAALDALVLDAVRRTGAHSGALYLLEPGGEVLCLEAGSGVSPRFAEPVARLKLPPPGATEPSGDPVIDAVRDRRLVWLGTDRALSREYPKAALVFPHRFAMAVAPLTEAPGAPPRGALVLLWPPSRPARLGAAERKRIEAACATIAWVLAQAQAGGTRLEPSAEPRRIDPGGPADQAPAEPPASAFLERLPEGDYALDADGRVTFADRTAAGLLGPDATELTGRLLWETVPWLDNPLFEYQFREALFSQQPTSFTAVRPPDRPLLFELYPDSSGVSVRITPARTRRSVPGRPASTGSGQRLGTAHHLLYLAASLGETVRLRDVVELATDRFLGAFGAQDLALLAPDAGRARVIGHSGFDADFIDRVDGTVLTDGVPEVLGPAARVPAFYASREELCRSCPDSIDWSPSTAAWAFLPLVVSGRHTGTCVLGFARPHRFTREERAVLASIGNLVGQALERARLYDAQARLAHGLQAGLLPHRLPVVPGLEVAARYLPASHGMDIGGDFYDLIRIGPTEVAAVIGDVQGHSVTAAAHMGQVRTTVHAYAAAGAPPGEILARTNRLLTDLGAELLTSCLYVHVDLARHRALLASAGHRPPLLRAPDGRAGVLAVPPGILLGIDPAATYPTTAVPLPPGAVLTLYTDGLVEAGGRDDDAVVAVLTRVLDRAGGPLDRLAEEMIARAQPHGERTDDTALLLLRP</sequence>
<accession>A0ABS2TWG8</accession>
<dbReference type="SMART" id="SM00331">
    <property type="entry name" value="PP2C_SIG"/>
    <property type="match status" value="1"/>
</dbReference>
<dbReference type="PANTHER" id="PTHR43156:SF2">
    <property type="entry name" value="STAGE II SPORULATION PROTEIN E"/>
    <property type="match status" value="1"/>
</dbReference>
<dbReference type="InterPro" id="IPR000014">
    <property type="entry name" value="PAS"/>
</dbReference>
<dbReference type="Gene3D" id="3.30.450.40">
    <property type="match status" value="2"/>
</dbReference>
<dbReference type="SUPFAM" id="SSF55785">
    <property type="entry name" value="PYP-like sensor domain (PAS domain)"/>
    <property type="match status" value="1"/>
</dbReference>
<dbReference type="InterPro" id="IPR013656">
    <property type="entry name" value="PAS_4"/>
</dbReference>
<name>A0ABS2TWG8_9ACTN</name>
<keyword evidence="5" id="KW-1185">Reference proteome</keyword>
<keyword evidence="1" id="KW-0378">Hydrolase</keyword>
<dbReference type="Gene3D" id="3.30.450.20">
    <property type="entry name" value="PAS domain"/>
    <property type="match status" value="1"/>
</dbReference>
<dbReference type="InterPro" id="IPR036457">
    <property type="entry name" value="PPM-type-like_dom_sf"/>
</dbReference>
<dbReference type="PROSITE" id="PS50112">
    <property type="entry name" value="PAS"/>
    <property type="match status" value="1"/>
</dbReference>
<dbReference type="InterPro" id="IPR052016">
    <property type="entry name" value="Bact_Sigma-Reg"/>
</dbReference>
<gene>
    <name evidence="4" type="ORF">ITX44_24710</name>
</gene>
<comment type="caution">
    <text evidence="4">The sequence shown here is derived from an EMBL/GenBank/DDBJ whole genome shotgun (WGS) entry which is preliminary data.</text>
</comment>
<dbReference type="SUPFAM" id="SSF81606">
    <property type="entry name" value="PP2C-like"/>
    <property type="match status" value="1"/>
</dbReference>
<dbReference type="Pfam" id="PF13185">
    <property type="entry name" value="GAF_2"/>
    <property type="match status" value="1"/>
</dbReference>
<reference evidence="4 5" key="1">
    <citation type="submission" date="2021-01" db="EMBL/GenBank/DDBJ databases">
        <title>Streptomyces acididurans sp. nov., isolated from a peat swamp forest soil.</title>
        <authorList>
            <person name="Chantavorakit T."/>
            <person name="Duangmal K."/>
        </authorList>
    </citation>
    <scope>NUCLEOTIDE SEQUENCE [LARGE SCALE GENOMIC DNA]</scope>
    <source>
        <strain evidence="4 5">KK5PA1</strain>
    </source>
</reference>
<dbReference type="InterPro" id="IPR029016">
    <property type="entry name" value="GAF-like_dom_sf"/>
</dbReference>
<evidence type="ECO:0000259" key="3">
    <source>
        <dbReference type="PROSITE" id="PS50112"/>
    </source>
</evidence>
<dbReference type="Proteomes" id="UP000749040">
    <property type="component" value="Unassembled WGS sequence"/>
</dbReference>
<organism evidence="4 5">
    <name type="scientific">Actinacidiphila acididurans</name>
    <dbReference type="NCBI Taxonomy" id="2784346"/>
    <lineage>
        <taxon>Bacteria</taxon>
        <taxon>Bacillati</taxon>
        <taxon>Actinomycetota</taxon>
        <taxon>Actinomycetes</taxon>
        <taxon>Kitasatosporales</taxon>
        <taxon>Streptomycetaceae</taxon>
        <taxon>Actinacidiphila</taxon>
    </lineage>
</organism>
<dbReference type="CDD" id="cd00130">
    <property type="entry name" value="PAS"/>
    <property type="match status" value="1"/>
</dbReference>
<protein>
    <submittedName>
        <fullName evidence="4">SpoIIE family protein phosphatase</fullName>
    </submittedName>
</protein>
<dbReference type="RefSeq" id="WP_205359561.1">
    <property type="nucleotide sequence ID" value="NZ_JADKYB010000014.1"/>
</dbReference>
<dbReference type="SMART" id="SM00065">
    <property type="entry name" value="GAF"/>
    <property type="match status" value="1"/>
</dbReference>
<feature type="region of interest" description="Disordered" evidence="2">
    <location>
        <begin position="170"/>
        <end position="195"/>
    </location>
</feature>
<dbReference type="InterPro" id="IPR035965">
    <property type="entry name" value="PAS-like_dom_sf"/>
</dbReference>
<evidence type="ECO:0000313" key="5">
    <source>
        <dbReference type="Proteomes" id="UP000749040"/>
    </source>
</evidence>
<proteinExistence type="predicted"/>
<dbReference type="EMBL" id="JADKYB010000014">
    <property type="protein sequence ID" value="MBM9507688.1"/>
    <property type="molecule type" value="Genomic_DNA"/>
</dbReference>
<dbReference type="InterPro" id="IPR003018">
    <property type="entry name" value="GAF"/>
</dbReference>
<evidence type="ECO:0000256" key="2">
    <source>
        <dbReference type="SAM" id="MobiDB-lite"/>
    </source>
</evidence>
<dbReference type="SMART" id="SM00091">
    <property type="entry name" value="PAS"/>
    <property type="match status" value="1"/>
</dbReference>
<dbReference type="Pfam" id="PF08448">
    <property type="entry name" value="PAS_4"/>
    <property type="match status" value="1"/>
</dbReference>
<feature type="domain" description="PAS" evidence="3">
    <location>
        <begin position="193"/>
        <end position="238"/>
    </location>
</feature>
<dbReference type="Pfam" id="PF07228">
    <property type="entry name" value="SpoIIE"/>
    <property type="match status" value="1"/>
</dbReference>